<dbReference type="Proteomes" id="UP001159428">
    <property type="component" value="Unassembled WGS sequence"/>
</dbReference>
<proteinExistence type="inferred from homology"/>
<sequence length="336" mass="38675">MLKIYNTRARGNENGSFTILLRRNQKILADSIRGFQLEKSETTWQGSIIEMKFHMGNSFKDDFVVEAELVLTSKLSTRNLRRRYNVSVYYEQSTSNMSAPNNTRLSDYRTFPKRANVEFGLNVTQAVRMWSSILARTYTLLVKIEPLDDSKASLSVLRYLEHDHLHGPFLVLYTQSKQGQNNNDIWKLLTINWLALSPVLNSTTAQKGYRNGSYTQLSGKNTRRSPRNPSLTCYKVSFSVRMQDIYQNIVIPKTVYINYCDGYCYFPIQNHLTPTMHAITWALIWKRQNPTTIAPKRPMCVPSKLSAQTVIQSDPETGQPVQKQWLNFSASECGCR</sequence>
<accession>A0AAU9WK79</accession>
<comment type="subcellular location">
    <subcellularLocation>
        <location evidence="1">Secreted</location>
    </subcellularLocation>
</comment>
<evidence type="ECO:0000256" key="1">
    <source>
        <dbReference type="ARBA" id="ARBA00004613"/>
    </source>
</evidence>
<dbReference type="InterPro" id="IPR029034">
    <property type="entry name" value="Cystine-knot_cytokine"/>
</dbReference>
<dbReference type="SMART" id="SM00204">
    <property type="entry name" value="TGFB"/>
    <property type="match status" value="1"/>
</dbReference>
<keyword evidence="3" id="KW-0964">Secreted</keyword>
<comment type="caution">
    <text evidence="8">The sequence shown here is derived from an EMBL/GenBank/DDBJ whole genome shotgun (WGS) entry which is preliminary data.</text>
</comment>
<dbReference type="PANTHER" id="PTHR11848">
    <property type="entry name" value="TGF-BETA FAMILY"/>
    <property type="match status" value="1"/>
</dbReference>
<dbReference type="GO" id="GO:0005125">
    <property type="term" value="F:cytokine activity"/>
    <property type="evidence" value="ECO:0007669"/>
    <property type="project" value="TreeGrafter"/>
</dbReference>
<evidence type="ECO:0000313" key="8">
    <source>
        <dbReference type="EMBL" id="CAH3116652.1"/>
    </source>
</evidence>
<name>A0AAU9WK79_9CNID</name>
<comment type="similarity">
    <text evidence="2 6">Belongs to the TGF-beta family.</text>
</comment>
<dbReference type="PROSITE" id="PS51362">
    <property type="entry name" value="TGF_BETA_2"/>
    <property type="match status" value="1"/>
</dbReference>
<reference evidence="8 9" key="1">
    <citation type="submission" date="2022-05" db="EMBL/GenBank/DDBJ databases">
        <authorList>
            <consortium name="Genoscope - CEA"/>
            <person name="William W."/>
        </authorList>
    </citation>
    <scope>NUCLEOTIDE SEQUENCE [LARGE SCALE GENOMIC DNA]</scope>
</reference>
<evidence type="ECO:0000256" key="3">
    <source>
        <dbReference type="ARBA" id="ARBA00022525"/>
    </source>
</evidence>
<dbReference type="Pfam" id="PF00019">
    <property type="entry name" value="TGF_beta"/>
    <property type="match status" value="1"/>
</dbReference>
<protein>
    <recommendedName>
        <fullName evidence="7">TGF-beta family profile domain-containing protein</fullName>
    </recommendedName>
</protein>
<dbReference type="InterPro" id="IPR001839">
    <property type="entry name" value="TGF-b_C"/>
</dbReference>
<keyword evidence="6" id="KW-0339">Growth factor</keyword>
<keyword evidence="9" id="KW-1185">Reference proteome</keyword>
<dbReference type="SUPFAM" id="SSF57501">
    <property type="entry name" value="Cystine-knot cytokines"/>
    <property type="match status" value="1"/>
</dbReference>
<keyword evidence="4" id="KW-0732">Signal</keyword>
<evidence type="ECO:0000256" key="6">
    <source>
        <dbReference type="RuleBase" id="RU000354"/>
    </source>
</evidence>
<dbReference type="Gene3D" id="2.10.90.10">
    <property type="entry name" value="Cystine-knot cytokines"/>
    <property type="match status" value="1"/>
</dbReference>
<evidence type="ECO:0000256" key="5">
    <source>
        <dbReference type="ARBA" id="ARBA00023180"/>
    </source>
</evidence>
<gene>
    <name evidence="8" type="ORF">PMEA_00006528</name>
</gene>
<dbReference type="GO" id="GO:0008083">
    <property type="term" value="F:growth factor activity"/>
    <property type="evidence" value="ECO:0007669"/>
    <property type="project" value="UniProtKB-KW"/>
</dbReference>
<keyword evidence="5" id="KW-0325">Glycoprotein</keyword>
<evidence type="ECO:0000256" key="2">
    <source>
        <dbReference type="ARBA" id="ARBA00006656"/>
    </source>
</evidence>
<dbReference type="CDD" id="cd13756">
    <property type="entry name" value="TGF_beta_BMPs_GDFs"/>
    <property type="match status" value="1"/>
</dbReference>
<feature type="domain" description="TGF-beta family profile" evidence="7">
    <location>
        <begin position="221"/>
        <end position="336"/>
    </location>
</feature>
<evidence type="ECO:0000256" key="4">
    <source>
        <dbReference type="ARBA" id="ARBA00022729"/>
    </source>
</evidence>
<dbReference type="AlphaFoldDB" id="A0AAU9WK79"/>
<organism evidence="8 9">
    <name type="scientific">Pocillopora meandrina</name>
    <dbReference type="NCBI Taxonomy" id="46732"/>
    <lineage>
        <taxon>Eukaryota</taxon>
        <taxon>Metazoa</taxon>
        <taxon>Cnidaria</taxon>
        <taxon>Anthozoa</taxon>
        <taxon>Hexacorallia</taxon>
        <taxon>Scleractinia</taxon>
        <taxon>Astrocoeniina</taxon>
        <taxon>Pocilloporidae</taxon>
        <taxon>Pocillopora</taxon>
    </lineage>
</organism>
<dbReference type="GO" id="GO:0005615">
    <property type="term" value="C:extracellular space"/>
    <property type="evidence" value="ECO:0007669"/>
    <property type="project" value="TreeGrafter"/>
</dbReference>
<dbReference type="InterPro" id="IPR015615">
    <property type="entry name" value="TGF-beta-rel"/>
</dbReference>
<evidence type="ECO:0000313" key="9">
    <source>
        <dbReference type="Proteomes" id="UP001159428"/>
    </source>
</evidence>
<dbReference type="PANTHER" id="PTHR11848:SF263">
    <property type="entry name" value="PROTEIN DECAPENTAPLEGIC"/>
    <property type="match status" value="1"/>
</dbReference>
<dbReference type="EMBL" id="CALNXJ010000015">
    <property type="protein sequence ID" value="CAH3116652.1"/>
    <property type="molecule type" value="Genomic_DNA"/>
</dbReference>
<evidence type="ECO:0000259" key="7">
    <source>
        <dbReference type="PROSITE" id="PS51362"/>
    </source>
</evidence>